<dbReference type="Gene3D" id="3.30.1240.10">
    <property type="match status" value="1"/>
</dbReference>
<proteinExistence type="predicted"/>
<dbReference type="Pfam" id="PF08282">
    <property type="entry name" value="Hydrolase_3"/>
    <property type="match status" value="1"/>
</dbReference>
<dbReference type="NCBIfam" id="TIGR01484">
    <property type="entry name" value="HAD-SF-IIB"/>
    <property type="match status" value="1"/>
</dbReference>
<gene>
    <name evidence="1" type="ORF">IAA54_05950</name>
</gene>
<dbReference type="SUPFAM" id="SSF56784">
    <property type="entry name" value="HAD-like"/>
    <property type="match status" value="1"/>
</dbReference>
<organism evidence="1 2">
    <name type="scientific">Candidatus Gallacutalibacter pullicola</name>
    <dbReference type="NCBI Taxonomy" id="2840830"/>
    <lineage>
        <taxon>Bacteria</taxon>
        <taxon>Bacillati</taxon>
        <taxon>Bacillota</taxon>
        <taxon>Clostridia</taxon>
        <taxon>Eubacteriales</taxon>
        <taxon>Candidatus Gallacutalibacter</taxon>
    </lineage>
</organism>
<protein>
    <submittedName>
        <fullName evidence="1">HAD family hydrolase</fullName>
    </submittedName>
</protein>
<dbReference type="Gene3D" id="3.40.50.1000">
    <property type="entry name" value="HAD superfamily/HAD-like"/>
    <property type="match status" value="1"/>
</dbReference>
<dbReference type="GO" id="GO:0005829">
    <property type="term" value="C:cytosol"/>
    <property type="evidence" value="ECO:0007669"/>
    <property type="project" value="TreeGrafter"/>
</dbReference>
<dbReference type="InterPro" id="IPR023214">
    <property type="entry name" value="HAD_sf"/>
</dbReference>
<name>A0A9D1DQN4_9FIRM</name>
<dbReference type="InterPro" id="IPR006379">
    <property type="entry name" value="HAD-SF_hydro_IIB"/>
</dbReference>
<dbReference type="InterPro" id="IPR036412">
    <property type="entry name" value="HAD-like_sf"/>
</dbReference>
<dbReference type="InterPro" id="IPR000150">
    <property type="entry name" value="Cof"/>
</dbReference>
<dbReference type="PANTHER" id="PTHR10000:SF8">
    <property type="entry name" value="HAD SUPERFAMILY HYDROLASE-LIKE, TYPE 3"/>
    <property type="match status" value="1"/>
</dbReference>
<evidence type="ECO:0000313" key="1">
    <source>
        <dbReference type="EMBL" id="HIR57193.1"/>
    </source>
</evidence>
<dbReference type="NCBIfam" id="TIGR00099">
    <property type="entry name" value="Cof-subfamily"/>
    <property type="match status" value="1"/>
</dbReference>
<dbReference type="GO" id="GO:0016791">
    <property type="term" value="F:phosphatase activity"/>
    <property type="evidence" value="ECO:0007669"/>
    <property type="project" value="UniProtKB-ARBA"/>
</dbReference>
<evidence type="ECO:0000313" key="2">
    <source>
        <dbReference type="Proteomes" id="UP000886785"/>
    </source>
</evidence>
<dbReference type="Proteomes" id="UP000886785">
    <property type="component" value="Unassembled WGS sequence"/>
</dbReference>
<dbReference type="AlphaFoldDB" id="A0A9D1DQN4"/>
<dbReference type="PANTHER" id="PTHR10000">
    <property type="entry name" value="PHOSPHOSERINE PHOSPHATASE"/>
    <property type="match status" value="1"/>
</dbReference>
<keyword evidence="1" id="KW-0378">Hydrolase</keyword>
<dbReference type="EMBL" id="DVHF01000070">
    <property type="protein sequence ID" value="HIR57193.1"/>
    <property type="molecule type" value="Genomic_DNA"/>
</dbReference>
<sequence length="268" mass="29669">MDYRKFALFSDLDGTLFNDDTKVSERNLRALEYFTSNGGVFCVSTGRTPKNAAPFLKGAAINGPGIFYNGAAAYSYKEGRYVLTHNLDSRALTPLMQQLLAEYPAINIQVYDTEDICFISPEKLANQEFVQAHQPCVFRPLEEVSDPWLKILMQGTPEQLREIEPLVLSQTKGIASAVYSSPQYFELLPLGVSKGSTLKELSHTSLLDGRILVAIGDYYNDMELLRTADISAAPANALPEVRETADHIVCSNNEGAVADLIERILPRL</sequence>
<accession>A0A9D1DQN4</accession>
<comment type="caution">
    <text evidence="1">The sequence shown here is derived from an EMBL/GenBank/DDBJ whole genome shotgun (WGS) entry which is preliminary data.</text>
</comment>
<reference evidence="1" key="1">
    <citation type="submission" date="2020-10" db="EMBL/GenBank/DDBJ databases">
        <authorList>
            <person name="Gilroy R."/>
        </authorList>
    </citation>
    <scope>NUCLEOTIDE SEQUENCE</scope>
    <source>
        <strain evidence="1">ChiSjej1B19-7085</strain>
    </source>
</reference>
<reference evidence="1" key="2">
    <citation type="journal article" date="2021" name="PeerJ">
        <title>Extensive microbial diversity within the chicken gut microbiome revealed by metagenomics and culture.</title>
        <authorList>
            <person name="Gilroy R."/>
            <person name="Ravi A."/>
            <person name="Getino M."/>
            <person name="Pursley I."/>
            <person name="Horton D.L."/>
            <person name="Alikhan N.F."/>
            <person name="Baker D."/>
            <person name="Gharbi K."/>
            <person name="Hall N."/>
            <person name="Watson M."/>
            <person name="Adriaenssens E.M."/>
            <person name="Foster-Nyarko E."/>
            <person name="Jarju S."/>
            <person name="Secka A."/>
            <person name="Antonio M."/>
            <person name="Oren A."/>
            <person name="Chaudhuri R.R."/>
            <person name="La Ragione R."/>
            <person name="Hildebrand F."/>
            <person name="Pallen M.J."/>
        </authorList>
    </citation>
    <scope>NUCLEOTIDE SEQUENCE</scope>
    <source>
        <strain evidence="1">ChiSjej1B19-7085</strain>
    </source>
</reference>
<dbReference type="GO" id="GO:0000287">
    <property type="term" value="F:magnesium ion binding"/>
    <property type="evidence" value="ECO:0007669"/>
    <property type="project" value="TreeGrafter"/>
</dbReference>